<gene>
    <name evidence="2" type="ORF">H0185_23370</name>
</gene>
<dbReference type="SMART" id="SM00450">
    <property type="entry name" value="RHOD"/>
    <property type="match status" value="1"/>
</dbReference>
<dbReference type="InterPro" id="IPR001763">
    <property type="entry name" value="Rhodanese-like_dom"/>
</dbReference>
<accession>A0ABS7KBP2</accession>
<dbReference type="SUPFAM" id="SSF52821">
    <property type="entry name" value="Rhodanese/Cell cycle control phosphatase"/>
    <property type="match status" value="1"/>
</dbReference>
<keyword evidence="3" id="KW-1185">Reference proteome</keyword>
<dbReference type="CDD" id="cd00158">
    <property type="entry name" value="RHOD"/>
    <property type="match status" value="1"/>
</dbReference>
<dbReference type="RefSeq" id="WP_221875990.1">
    <property type="nucleotide sequence ID" value="NZ_JACWFH010000043.1"/>
</dbReference>
<evidence type="ECO:0000313" key="2">
    <source>
        <dbReference type="EMBL" id="MBY0099677.1"/>
    </source>
</evidence>
<protein>
    <submittedName>
        <fullName evidence="2">Rhodanese-like domain-containing protein</fullName>
    </submittedName>
</protein>
<dbReference type="PROSITE" id="PS50206">
    <property type="entry name" value="RHODANESE_3"/>
    <property type="match status" value="1"/>
</dbReference>
<name>A0ABS7KBP2_9BACI</name>
<dbReference type="Pfam" id="PF00581">
    <property type="entry name" value="Rhodanese"/>
    <property type="match status" value="1"/>
</dbReference>
<dbReference type="Proteomes" id="UP000769780">
    <property type="component" value="Unassembled WGS sequence"/>
</dbReference>
<evidence type="ECO:0000313" key="3">
    <source>
        <dbReference type="Proteomes" id="UP000769780"/>
    </source>
</evidence>
<comment type="caution">
    <text evidence="2">The sequence shown here is derived from an EMBL/GenBank/DDBJ whole genome shotgun (WGS) entry which is preliminary data.</text>
</comment>
<organism evidence="2 3">
    <name type="scientific">Mesobacillus maritimus</name>
    <dbReference type="NCBI Taxonomy" id="1643336"/>
    <lineage>
        <taxon>Bacteria</taxon>
        <taxon>Bacillati</taxon>
        <taxon>Bacillota</taxon>
        <taxon>Bacilli</taxon>
        <taxon>Bacillales</taxon>
        <taxon>Bacillaceae</taxon>
        <taxon>Mesobacillus</taxon>
    </lineage>
</organism>
<feature type="domain" description="Rhodanese" evidence="1">
    <location>
        <begin position="15"/>
        <end position="98"/>
    </location>
</feature>
<dbReference type="PANTHER" id="PTHR43031:SF17">
    <property type="entry name" value="SULFURTRANSFERASE YTWF-RELATED"/>
    <property type="match status" value="1"/>
</dbReference>
<dbReference type="EMBL" id="JACWFH010000043">
    <property type="protein sequence ID" value="MBY0099677.1"/>
    <property type="molecule type" value="Genomic_DNA"/>
</dbReference>
<reference evidence="2 3" key="1">
    <citation type="submission" date="2020-07" db="EMBL/GenBank/DDBJ databases">
        <title>Fungal Genomes of the International Space Station.</title>
        <authorList>
            <person name="Seuylemezian A."/>
            <person name="Singh N.K."/>
            <person name="Wood J."/>
            <person name="Venkateswaran K."/>
        </authorList>
    </citation>
    <scope>NUCLEOTIDE SEQUENCE [LARGE SCALE GENOMIC DNA]</scope>
    <source>
        <strain evidence="2 3">PL-B2</strain>
    </source>
</reference>
<proteinExistence type="predicted"/>
<dbReference type="InterPro" id="IPR036873">
    <property type="entry name" value="Rhodanese-like_dom_sf"/>
</dbReference>
<dbReference type="InterPro" id="IPR050229">
    <property type="entry name" value="GlpE_sulfurtransferase"/>
</dbReference>
<evidence type="ECO:0000259" key="1">
    <source>
        <dbReference type="PROSITE" id="PS50206"/>
    </source>
</evidence>
<sequence length="98" mass="10984">MKTITAKQVESFLNEGKVLTIIDVREVDEVTAGKIPGAFNIPLGLLEFRMHELDKTKEYIIVCRSGARSARASEFLEYQGFNVINMTGGMMAWEGKIE</sequence>
<dbReference type="PANTHER" id="PTHR43031">
    <property type="entry name" value="FAD-DEPENDENT OXIDOREDUCTASE"/>
    <property type="match status" value="1"/>
</dbReference>
<dbReference type="Gene3D" id="3.40.250.10">
    <property type="entry name" value="Rhodanese-like domain"/>
    <property type="match status" value="1"/>
</dbReference>